<dbReference type="GO" id="GO:0005774">
    <property type="term" value="C:vacuolar membrane"/>
    <property type="evidence" value="ECO:0007669"/>
    <property type="project" value="TreeGrafter"/>
</dbReference>
<dbReference type="Pfam" id="PF00400">
    <property type="entry name" value="WD40"/>
    <property type="match status" value="3"/>
</dbReference>
<dbReference type="InterPro" id="IPR049567">
    <property type="entry name" value="WDR59-like"/>
</dbReference>
<dbReference type="InterPro" id="IPR049566">
    <property type="entry name" value="WDR59_RTC1-like_RING_Znf"/>
</dbReference>
<name>A0A9W3AW58_BIOGL</name>
<keyword evidence="6" id="KW-1185">Reference proteome</keyword>
<dbReference type="PROSITE" id="PS00678">
    <property type="entry name" value="WD_REPEATS_1"/>
    <property type="match status" value="1"/>
</dbReference>
<evidence type="ECO:0000256" key="4">
    <source>
        <dbReference type="SAM" id="MobiDB-lite"/>
    </source>
</evidence>
<dbReference type="PROSITE" id="PS50294">
    <property type="entry name" value="WD_REPEATS_REGION"/>
    <property type="match status" value="1"/>
</dbReference>
<dbReference type="GO" id="GO:0035859">
    <property type="term" value="C:Seh1-associated complex"/>
    <property type="evidence" value="ECO:0007669"/>
    <property type="project" value="TreeGrafter"/>
</dbReference>
<dbReference type="CDD" id="cd16692">
    <property type="entry name" value="mRING-H2-C3H3C2_WDR59"/>
    <property type="match status" value="1"/>
</dbReference>
<feature type="repeat" description="WD" evidence="3">
    <location>
        <begin position="101"/>
        <end position="143"/>
    </location>
</feature>
<feature type="compositionally biased region" description="Basic and acidic residues" evidence="4">
    <location>
        <begin position="658"/>
        <end position="676"/>
    </location>
</feature>
<feature type="region of interest" description="Disordered" evidence="4">
    <location>
        <begin position="853"/>
        <end position="887"/>
    </location>
</feature>
<dbReference type="Pfam" id="PF17120">
    <property type="entry name" value="zf-RING_16"/>
    <property type="match status" value="1"/>
</dbReference>
<dbReference type="PANTHER" id="PTHR46170">
    <property type="entry name" value="GATOR COMPLEX PROTEIN WDR59"/>
    <property type="match status" value="1"/>
</dbReference>
<feature type="compositionally biased region" description="Basic residues" evidence="4">
    <location>
        <begin position="647"/>
        <end position="657"/>
    </location>
</feature>
<dbReference type="PROSITE" id="PS50082">
    <property type="entry name" value="WD_REPEATS_2"/>
    <property type="match status" value="2"/>
</dbReference>
<dbReference type="Gene3D" id="2.130.10.10">
    <property type="entry name" value="YVTN repeat-like/Quinoprotein amine dehydrogenase"/>
    <property type="match status" value="2"/>
</dbReference>
<feature type="region of interest" description="Disordered" evidence="4">
    <location>
        <begin position="645"/>
        <end position="677"/>
    </location>
</feature>
<feature type="compositionally biased region" description="Low complexity" evidence="4">
    <location>
        <begin position="869"/>
        <end position="878"/>
    </location>
</feature>
<gene>
    <name evidence="7" type="primary">LOC106072378</name>
</gene>
<dbReference type="InterPro" id="IPR039456">
    <property type="entry name" value="WDR59_mRING-H2-C3H3C2"/>
</dbReference>
<dbReference type="AlphaFoldDB" id="A0A9W3AW58"/>
<dbReference type="RefSeq" id="XP_055891457.1">
    <property type="nucleotide sequence ID" value="XM_056035482.1"/>
</dbReference>
<dbReference type="Proteomes" id="UP001165740">
    <property type="component" value="Chromosome 7"/>
</dbReference>
<proteinExistence type="predicted"/>
<dbReference type="InterPro" id="IPR036322">
    <property type="entry name" value="WD40_repeat_dom_sf"/>
</dbReference>
<dbReference type="SMART" id="SM00320">
    <property type="entry name" value="WD40"/>
    <property type="match status" value="4"/>
</dbReference>
<evidence type="ECO:0000256" key="2">
    <source>
        <dbReference type="ARBA" id="ARBA00022737"/>
    </source>
</evidence>
<evidence type="ECO:0000256" key="1">
    <source>
        <dbReference type="ARBA" id="ARBA00022574"/>
    </source>
</evidence>
<evidence type="ECO:0000313" key="7">
    <source>
        <dbReference type="RefSeq" id="XP_055891457.1"/>
    </source>
</evidence>
<dbReference type="PANTHER" id="PTHR46170:SF1">
    <property type="entry name" value="GATOR COMPLEX PROTEIN WDR59"/>
    <property type="match status" value="1"/>
</dbReference>
<dbReference type="GO" id="GO:0035591">
    <property type="term" value="F:signaling adaptor activity"/>
    <property type="evidence" value="ECO:0007669"/>
    <property type="project" value="TreeGrafter"/>
</dbReference>
<dbReference type="InterPro" id="IPR015943">
    <property type="entry name" value="WD40/YVTN_repeat-like_dom_sf"/>
</dbReference>
<dbReference type="GO" id="GO:1904263">
    <property type="term" value="P:positive regulation of TORC1 signaling"/>
    <property type="evidence" value="ECO:0007669"/>
    <property type="project" value="TreeGrafter"/>
</dbReference>
<dbReference type="SUPFAM" id="SSF50978">
    <property type="entry name" value="WD40 repeat-like"/>
    <property type="match status" value="1"/>
</dbReference>
<evidence type="ECO:0000259" key="5">
    <source>
        <dbReference type="Pfam" id="PF17120"/>
    </source>
</evidence>
<organism evidence="6 7">
    <name type="scientific">Biomphalaria glabrata</name>
    <name type="common">Bloodfluke planorb</name>
    <name type="synonym">Freshwater snail</name>
    <dbReference type="NCBI Taxonomy" id="6526"/>
    <lineage>
        <taxon>Eukaryota</taxon>
        <taxon>Metazoa</taxon>
        <taxon>Spiralia</taxon>
        <taxon>Lophotrochozoa</taxon>
        <taxon>Mollusca</taxon>
        <taxon>Gastropoda</taxon>
        <taxon>Heterobranchia</taxon>
        <taxon>Euthyneura</taxon>
        <taxon>Panpulmonata</taxon>
        <taxon>Hygrophila</taxon>
        <taxon>Lymnaeoidea</taxon>
        <taxon>Planorbidae</taxon>
        <taxon>Biomphalaria</taxon>
    </lineage>
</organism>
<dbReference type="InterPro" id="IPR019775">
    <property type="entry name" value="WD40_repeat_CS"/>
</dbReference>
<feature type="repeat" description="WD" evidence="3">
    <location>
        <begin position="187"/>
        <end position="229"/>
    </location>
</feature>
<keyword evidence="2" id="KW-0677">Repeat</keyword>
<accession>A0A9W3AW58</accession>
<dbReference type="OrthoDB" id="6265621at2759"/>
<keyword evidence="1 3" id="KW-0853">WD repeat</keyword>
<reference evidence="7" key="1">
    <citation type="submission" date="2025-08" db="UniProtKB">
        <authorList>
            <consortium name="RefSeq"/>
        </authorList>
    </citation>
    <scope>IDENTIFICATION</scope>
</reference>
<dbReference type="GO" id="GO:0034198">
    <property type="term" value="P:cellular response to amino acid starvation"/>
    <property type="evidence" value="ECO:0007669"/>
    <property type="project" value="TreeGrafter"/>
</dbReference>
<sequence>MAGKYCTEFQTTELKDVQASAMAVDCLGQWTLLAGRKNLVFVDLNRPALTTVKVTRQSKWGINCVQWNGHASHAYRFVTACNQRLDLFDFHEASATHLCSLKAHSRTISAVDWSPFDVNVVASCSLDTYTYFWDVRDSKKPVKTFQAVSGVGQVKWNKVTNNLFATTHDGDVRIWDPRKGNTPVQYISAHPSKIHGLDWSSVDQHKLVTASQDCTIRFWDYTNPRRCEAMINSGNPVWRATYTPFGEGVVSVVVPQLRRVENNLYLWHIRNQQSPVHTFIGHKDVVLEFQWRRQQEGVKDHQLITWSKDQTLRIWKVDTSMQKLCGYDIEDNGDAIVEQEFSTPLPQNLLFDLYKKPDTLPTDNRLLIAPKSDTSGVGASAPNVSSHLSMMSSMLSAMTLEEECADIGQMSGVKLELADLEKRTLTFKLVKEQHFMDIHMLFPDTYPIRVPPHLTILQTNLDSEIQQHVVKTFNETSSVHVKKHTNCLKHCFKQILNVMEKSGSLVVNQENTTLGEERKSVLDKKFLVEKVRAPTSPVGQSSVPMYPSGSFHDSCIPFPRTCGATFCSNDYLVMFHVPAALKKVSEDSEITPRALSDLASYSHPQSQWMRNQSNSFVSSLSLFYGSPPATAQEVLSVSSFYTEKTTKSRHHRSHQKSRSKDREGRHEKEREADRASKKMHKVGCVKIYDISPINNISKYAGQHYKLDLDDLHGTCKQNAEVASKMKRNDLIQLWQLVDHMTHEQLRPSPNLEDGAPWAFRPFGRPLLKKMMDHYTKSRDVQTLAMLCCVFWDREKPKRDVLSLITTSSRNDSHLSVTNAYNPYHTVSSMTNLIKGWTSSSTAAALLPHPAPMSPSPVLSPVHPLPPSSSPSSTTSSSSVALGKGGRTMAEVASQPNLAVLFRAGRNKAGRSSAVMKSKRSFSWSESYEDFKVSEEKEPKDKMVERERQHHHNNCKMLDPEQKSHYEEIKKAYANILFKWGLLTESAHILKHTDGGGVEHQTIGCPVSCFNCSTDIREVQCHICKYPALRCAICHMSVRGLSEVCLACGHGGHTSHMIEWFTHQSFCPTGCGCMCLQENSLHNFLSQGRIT</sequence>
<dbReference type="OMA" id="HRRETCL"/>
<dbReference type="InterPro" id="IPR001680">
    <property type="entry name" value="WD40_rpt"/>
</dbReference>
<dbReference type="GeneID" id="106072378"/>
<evidence type="ECO:0000256" key="3">
    <source>
        <dbReference type="PROSITE-ProRule" id="PRU00221"/>
    </source>
</evidence>
<protein>
    <submittedName>
        <fullName evidence="7">GATOR complex protein WDR59-like isoform X1</fullName>
    </submittedName>
</protein>
<evidence type="ECO:0000313" key="6">
    <source>
        <dbReference type="Proteomes" id="UP001165740"/>
    </source>
</evidence>
<feature type="domain" description="WDR59/RTC1-like RING zinc finger" evidence="5">
    <location>
        <begin position="1029"/>
        <end position="1077"/>
    </location>
</feature>